<evidence type="ECO:0000256" key="3">
    <source>
        <dbReference type="ARBA" id="ARBA00021112"/>
    </source>
</evidence>
<keyword evidence="12" id="KW-1185">Reference proteome</keyword>
<dbReference type="SUPFAM" id="SSF103481">
    <property type="entry name" value="Multidrug resistance efflux transporter EmrE"/>
    <property type="match status" value="1"/>
</dbReference>
<dbReference type="GO" id="GO:1903711">
    <property type="term" value="P:spermidine transmembrane transport"/>
    <property type="evidence" value="ECO:0007669"/>
    <property type="project" value="TreeGrafter"/>
</dbReference>
<dbReference type="InParanoid" id="A0A6G9IBF4"/>
<dbReference type="PANTHER" id="PTHR30561:SF2">
    <property type="entry name" value="SPERMIDINE EXPORT PROTEIN MDTJ"/>
    <property type="match status" value="1"/>
</dbReference>
<comment type="similarity">
    <text evidence="9">Belongs to the drug/metabolite transporter (DMT) superfamily. Small multidrug resistance (SMR) (TC 2.A.7.1) family.</text>
</comment>
<reference evidence="11 12" key="1">
    <citation type="submission" date="2020-03" db="EMBL/GenBank/DDBJ databases">
        <title>Complete genome sequence of Orbus sp. IPMB12 (BCRC 80908).</title>
        <authorList>
            <person name="Lo W.-S."/>
            <person name="Chang T.-H."/>
            <person name="Kuo C.-H."/>
        </authorList>
    </citation>
    <scope>NUCLEOTIDE SEQUENCE [LARGE SCALE GENOMIC DNA]</scope>
    <source>
        <strain evidence="11 12">IPMB12</strain>
    </source>
</reference>
<keyword evidence="4" id="KW-1003">Cell membrane</keyword>
<keyword evidence="5" id="KW-0997">Cell inner membrane</keyword>
<comment type="subcellular location">
    <subcellularLocation>
        <location evidence="1">Cell inner membrane</location>
        <topology evidence="1">Multi-pass membrane protein</topology>
    </subcellularLocation>
    <subcellularLocation>
        <location evidence="9">Cell membrane</location>
        <topology evidence="9">Multi-pass membrane protein</topology>
    </subcellularLocation>
</comment>
<feature type="transmembrane region" description="Helical" evidence="10">
    <location>
        <begin position="86"/>
        <end position="105"/>
    </location>
</feature>
<evidence type="ECO:0000256" key="10">
    <source>
        <dbReference type="SAM" id="Phobius"/>
    </source>
</evidence>
<evidence type="ECO:0000313" key="12">
    <source>
        <dbReference type="Proteomes" id="UP000501168"/>
    </source>
</evidence>
<keyword evidence="7 10" id="KW-1133">Transmembrane helix</keyword>
<dbReference type="RefSeq" id="WP_166916506.1">
    <property type="nucleotide sequence ID" value="NZ_CP050253.1"/>
</dbReference>
<sequence>MIYWIFLLFAIVAEIIGTVSMKYASVHGAMTGHVVMFVMIACSYLLLAIAVKKIALGVAYALWEGIGTVAITFFSVAWFGEVMTPLKATGLAVLLLGIALVKSGCKEERARPAKSRSNVIKLEVNHATA</sequence>
<feature type="transmembrane region" description="Helical" evidence="10">
    <location>
        <begin position="33"/>
        <end position="51"/>
    </location>
</feature>
<evidence type="ECO:0000256" key="4">
    <source>
        <dbReference type="ARBA" id="ARBA00022475"/>
    </source>
</evidence>
<dbReference type="GO" id="GO:0015199">
    <property type="term" value="F:amino-acid betaine transmembrane transporter activity"/>
    <property type="evidence" value="ECO:0007669"/>
    <property type="project" value="TreeGrafter"/>
</dbReference>
<keyword evidence="6 9" id="KW-0812">Transmembrane</keyword>
<dbReference type="Gene3D" id="1.10.3730.20">
    <property type="match status" value="1"/>
</dbReference>
<dbReference type="GO" id="GO:0031460">
    <property type="term" value="P:glycine betaine transport"/>
    <property type="evidence" value="ECO:0007669"/>
    <property type="project" value="TreeGrafter"/>
</dbReference>
<evidence type="ECO:0000313" key="11">
    <source>
        <dbReference type="EMBL" id="QIQ21565.1"/>
    </source>
</evidence>
<evidence type="ECO:0000256" key="6">
    <source>
        <dbReference type="ARBA" id="ARBA00022692"/>
    </source>
</evidence>
<evidence type="ECO:0000256" key="8">
    <source>
        <dbReference type="ARBA" id="ARBA00023136"/>
    </source>
</evidence>
<dbReference type="NCBIfam" id="NF007767">
    <property type="entry name" value="PRK10452.1"/>
    <property type="match status" value="1"/>
</dbReference>
<evidence type="ECO:0000256" key="7">
    <source>
        <dbReference type="ARBA" id="ARBA00022989"/>
    </source>
</evidence>
<evidence type="ECO:0000256" key="9">
    <source>
        <dbReference type="RuleBase" id="RU003942"/>
    </source>
</evidence>
<dbReference type="InterPro" id="IPR045324">
    <property type="entry name" value="Small_multidrug_res"/>
</dbReference>
<dbReference type="Pfam" id="PF00893">
    <property type="entry name" value="Multi_Drug_Res"/>
    <property type="match status" value="1"/>
</dbReference>
<dbReference type="PANTHER" id="PTHR30561">
    <property type="entry name" value="SMR FAMILY PROTON-DEPENDENT DRUG EFFLUX TRANSPORTER SUGE"/>
    <property type="match status" value="1"/>
</dbReference>
<keyword evidence="8 10" id="KW-0472">Membrane</keyword>
<dbReference type="GO" id="GO:0015220">
    <property type="term" value="F:choline transmembrane transporter activity"/>
    <property type="evidence" value="ECO:0007669"/>
    <property type="project" value="TreeGrafter"/>
</dbReference>
<protein>
    <recommendedName>
        <fullName evidence="3">Spermidine export protein MdtJ</fullName>
    </recommendedName>
</protein>
<evidence type="ECO:0000256" key="1">
    <source>
        <dbReference type="ARBA" id="ARBA00004429"/>
    </source>
</evidence>
<name>A0A6G9IBF4_9GAMM</name>
<dbReference type="InterPro" id="IPR000390">
    <property type="entry name" value="Small_drug/metabolite_transptr"/>
</dbReference>
<dbReference type="InterPro" id="IPR037185">
    <property type="entry name" value="EmrE-like"/>
</dbReference>
<gene>
    <name evidence="11" type="primary">mdtJ</name>
    <name evidence="11" type="ORF">IPMB12_07635</name>
</gene>
<dbReference type="GO" id="GO:0005886">
    <property type="term" value="C:plasma membrane"/>
    <property type="evidence" value="ECO:0007669"/>
    <property type="project" value="UniProtKB-SubCell"/>
</dbReference>
<dbReference type="KEGG" id="orb:IPMB12_07635"/>
<evidence type="ECO:0000256" key="2">
    <source>
        <dbReference type="ARBA" id="ARBA00011358"/>
    </source>
</evidence>
<evidence type="ECO:0000256" key="5">
    <source>
        <dbReference type="ARBA" id="ARBA00022519"/>
    </source>
</evidence>
<accession>A0A6G9IBF4</accession>
<dbReference type="GO" id="GO:0015297">
    <property type="term" value="F:antiporter activity"/>
    <property type="evidence" value="ECO:0007669"/>
    <property type="project" value="TreeGrafter"/>
</dbReference>
<dbReference type="FunCoup" id="A0A6G9IBF4">
    <property type="interactions" value="38"/>
</dbReference>
<dbReference type="EMBL" id="CP050253">
    <property type="protein sequence ID" value="QIQ21565.1"/>
    <property type="molecule type" value="Genomic_DNA"/>
</dbReference>
<dbReference type="Proteomes" id="UP000501168">
    <property type="component" value="Chromosome"/>
</dbReference>
<proteinExistence type="inferred from homology"/>
<organism evidence="11 12">
    <name type="scientific">Zophobihabitans entericus</name>
    <dbReference type="NCBI Taxonomy" id="1635327"/>
    <lineage>
        <taxon>Bacteria</taxon>
        <taxon>Pseudomonadati</taxon>
        <taxon>Pseudomonadota</taxon>
        <taxon>Gammaproteobacteria</taxon>
        <taxon>Orbales</taxon>
        <taxon>Orbaceae</taxon>
        <taxon>Zophobihabitans</taxon>
    </lineage>
</organism>
<dbReference type="AlphaFoldDB" id="A0A6G9IBF4"/>
<feature type="transmembrane region" description="Helical" evidence="10">
    <location>
        <begin position="58"/>
        <end position="80"/>
    </location>
</feature>
<comment type="subunit">
    <text evidence="2">Forms a complex with MdtI.</text>
</comment>